<reference evidence="1" key="1">
    <citation type="submission" date="2019-02" db="EMBL/GenBank/DDBJ databases">
        <authorList>
            <person name="Gruber-Vodicka R. H."/>
            <person name="Seah K. B. B."/>
        </authorList>
    </citation>
    <scope>NUCLEOTIDE SEQUENCE</scope>
    <source>
        <strain evidence="2">BECK_BZ197</strain>
        <strain evidence="3">BECK_BZ198</strain>
        <strain evidence="1">BECK_BZ199</strain>
    </source>
</reference>
<dbReference type="EMBL" id="CAADFO010000039">
    <property type="protein sequence ID" value="VFK28619.1"/>
    <property type="molecule type" value="Genomic_DNA"/>
</dbReference>
<name>A0A450XDS0_9GAMM</name>
<dbReference type="AlphaFoldDB" id="A0A450XDS0"/>
<evidence type="ECO:0000313" key="1">
    <source>
        <dbReference type="EMBL" id="VFK27445.1"/>
    </source>
</evidence>
<proteinExistence type="predicted"/>
<dbReference type="EMBL" id="CAADGH010000003">
    <property type="protein sequence ID" value="VFK74314.1"/>
    <property type="molecule type" value="Genomic_DNA"/>
</dbReference>
<evidence type="ECO:0000313" key="2">
    <source>
        <dbReference type="EMBL" id="VFK28619.1"/>
    </source>
</evidence>
<organism evidence="1">
    <name type="scientific">Candidatus Kentrum sp. MB</name>
    <dbReference type="NCBI Taxonomy" id="2138164"/>
    <lineage>
        <taxon>Bacteria</taxon>
        <taxon>Pseudomonadati</taxon>
        <taxon>Pseudomonadota</taxon>
        <taxon>Gammaproteobacteria</taxon>
        <taxon>Candidatus Kentrum</taxon>
    </lineage>
</organism>
<dbReference type="EMBL" id="CAADFQ010000003">
    <property type="protein sequence ID" value="VFK27445.1"/>
    <property type="molecule type" value="Genomic_DNA"/>
</dbReference>
<protein>
    <submittedName>
        <fullName evidence="1">Uncharacterized protein</fullName>
    </submittedName>
</protein>
<evidence type="ECO:0000313" key="3">
    <source>
        <dbReference type="EMBL" id="VFK74314.1"/>
    </source>
</evidence>
<gene>
    <name evidence="2" type="ORF">BECKMB1821G_GA0114241_103925</name>
    <name evidence="3" type="ORF">BECKMB1821H_GA0114242_100342</name>
    <name evidence="1" type="ORF">BECKMB1821I_GA0114274_100342</name>
</gene>
<accession>A0A450XDS0</accession>
<sequence>MAATKFEKDIVIPTASREEFLPQRTQSERRRERTPFLLLSQLFPLLFSPFGQDDRHQNIGVCQLLRNCLSIQRIAIDAINSGSRVGYPTVVMDLVWLGLREPSIEALAPFG</sequence>